<dbReference type="EMBL" id="VJMJ01000034">
    <property type="protein sequence ID" value="KAF0741821.1"/>
    <property type="molecule type" value="Genomic_DNA"/>
</dbReference>
<dbReference type="VEuPathDB" id="FungiDB:AeMF1_013781"/>
<comment type="caution">
    <text evidence="2">The sequence shown here is derived from an EMBL/GenBank/DDBJ whole genome shotgun (WGS) entry which is preliminary data.</text>
</comment>
<proteinExistence type="predicted"/>
<name>A0A6G0XMX7_9STRA</name>
<reference evidence="2 3" key="1">
    <citation type="submission" date="2019-07" db="EMBL/GenBank/DDBJ databases">
        <title>Genomics analysis of Aphanomyces spp. identifies a new class of oomycete effector associated with host adaptation.</title>
        <authorList>
            <person name="Gaulin E."/>
        </authorList>
    </citation>
    <scope>NUCLEOTIDE SEQUENCE [LARGE SCALE GENOMIC DNA]</scope>
    <source>
        <strain evidence="2 3">ATCC 201684</strain>
    </source>
</reference>
<protein>
    <recommendedName>
        <fullName evidence="1">DUF4246 domain-containing protein</fullName>
    </recommendedName>
</protein>
<evidence type="ECO:0000313" key="3">
    <source>
        <dbReference type="Proteomes" id="UP000481153"/>
    </source>
</evidence>
<accession>A0A6G0XMX7</accession>
<dbReference type="AlphaFoldDB" id="A0A6G0XMX7"/>
<organism evidence="2 3">
    <name type="scientific">Aphanomyces euteiches</name>
    <dbReference type="NCBI Taxonomy" id="100861"/>
    <lineage>
        <taxon>Eukaryota</taxon>
        <taxon>Sar</taxon>
        <taxon>Stramenopiles</taxon>
        <taxon>Oomycota</taxon>
        <taxon>Saprolegniomycetes</taxon>
        <taxon>Saprolegniales</taxon>
        <taxon>Verrucalvaceae</taxon>
        <taxon>Aphanomyces</taxon>
    </lineage>
</organism>
<dbReference type="Proteomes" id="UP000481153">
    <property type="component" value="Unassembled WGS sequence"/>
</dbReference>
<keyword evidence="3" id="KW-1185">Reference proteome</keyword>
<dbReference type="PANTHER" id="PTHR33119">
    <property type="entry name" value="IFI3P"/>
    <property type="match status" value="1"/>
</dbReference>
<sequence>MVMQEDRFWRPSPYDVNAYSARRFHPVPYCIAELNYLVHLSKVQSQPRWWLDVEDRLKGQQWKDSLTDNEASFLQHELEHYATMLRHSTAMPVPQSTHGVFASDVLMESSILESMQRGSTKLKPSEHFGELALVDPSLYSAVNGRTRLSDVCNAVVGHEVVAWQVRGSPDDSISDKFQWLPCDVVVAGDGKASIRSYINNLHAGRPRRALRKLGRRPHGHRALV</sequence>
<dbReference type="InterPro" id="IPR049192">
    <property type="entry name" value="DUF4246_C"/>
</dbReference>
<evidence type="ECO:0000259" key="1">
    <source>
        <dbReference type="Pfam" id="PF14033"/>
    </source>
</evidence>
<gene>
    <name evidence="2" type="ORF">Ae201684_003013</name>
</gene>
<dbReference type="PANTHER" id="PTHR33119:SF1">
    <property type="entry name" value="FE2OG DIOXYGENASE DOMAIN-CONTAINING PROTEIN"/>
    <property type="match status" value="1"/>
</dbReference>
<dbReference type="Pfam" id="PF14033">
    <property type="entry name" value="DUF4246"/>
    <property type="match status" value="1"/>
</dbReference>
<evidence type="ECO:0000313" key="2">
    <source>
        <dbReference type="EMBL" id="KAF0741821.1"/>
    </source>
</evidence>
<feature type="domain" description="DUF4246" evidence="1">
    <location>
        <begin position="71"/>
        <end position="204"/>
    </location>
</feature>
<dbReference type="InterPro" id="IPR025340">
    <property type="entry name" value="DUF4246"/>
</dbReference>